<feature type="domain" description="C2H2-type" evidence="2">
    <location>
        <begin position="38"/>
        <end position="61"/>
    </location>
</feature>
<accession>B0X360</accession>
<dbReference type="Proteomes" id="UP000002320">
    <property type="component" value="Unassembled WGS sequence"/>
</dbReference>
<gene>
    <name evidence="4" type="primary">6046961</name>
    <name evidence="3" type="ORF">CpipJ_CPIJ013652</name>
</gene>
<dbReference type="OMA" id="IWVCEIC"/>
<dbReference type="EnsemblMetazoa" id="CPIJ013652-RA">
    <property type="protein sequence ID" value="CPIJ013652-PA"/>
    <property type="gene ID" value="CPIJ013652"/>
</dbReference>
<keyword evidence="1" id="KW-0862">Zinc</keyword>
<dbReference type="SMART" id="SM00355">
    <property type="entry name" value="ZnF_C2H2"/>
    <property type="match status" value="2"/>
</dbReference>
<protein>
    <recommendedName>
        <fullName evidence="2">C2H2-type domain-containing protein</fullName>
    </recommendedName>
</protein>
<reference evidence="3" key="1">
    <citation type="submission" date="2007-03" db="EMBL/GenBank/DDBJ databases">
        <title>Annotation of Culex pipiens quinquefasciatus.</title>
        <authorList>
            <consortium name="The Broad Institute Genome Sequencing Platform"/>
            <person name="Atkinson P.W."/>
            <person name="Hemingway J."/>
            <person name="Christensen B.M."/>
            <person name="Higgs S."/>
            <person name="Kodira C."/>
            <person name="Hannick L."/>
            <person name="Megy K."/>
            <person name="O'Leary S."/>
            <person name="Pearson M."/>
            <person name="Haas B.J."/>
            <person name="Mauceli E."/>
            <person name="Wortman J.R."/>
            <person name="Lee N.H."/>
            <person name="Guigo R."/>
            <person name="Stanke M."/>
            <person name="Alvarado L."/>
            <person name="Amedeo P."/>
            <person name="Antoine C.H."/>
            <person name="Arensburger P."/>
            <person name="Bidwell S.L."/>
            <person name="Crawford M."/>
            <person name="Camaro F."/>
            <person name="Devon K."/>
            <person name="Engels R."/>
            <person name="Hammond M."/>
            <person name="Howarth C."/>
            <person name="Koehrsen M."/>
            <person name="Lawson D."/>
            <person name="Montgomery P."/>
            <person name="Nene V."/>
            <person name="Nusbaum C."/>
            <person name="Puiu D."/>
            <person name="Romero-Severson J."/>
            <person name="Severson D.W."/>
            <person name="Shumway M."/>
            <person name="Sisk P."/>
            <person name="Stolte C."/>
            <person name="Zeng Q."/>
            <person name="Eisenstadt E."/>
            <person name="Fraser-Liggett C."/>
            <person name="Strausberg R."/>
            <person name="Galagan J."/>
            <person name="Birren B."/>
            <person name="Collins F.H."/>
        </authorList>
    </citation>
    <scope>NUCLEOTIDE SEQUENCE [LARGE SCALE GENOMIC DNA]</scope>
    <source>
        <strain evidence="3">JHB</strain>
    </source>
</reference>
<dbReference type="Gene3D" id="3.30.160.60">
    <property type="entry name" value="Classic Zinc Finger"/>
    <property type="match status" value="1"/>
</dbReference>
<dbReference type="EMBL" id="DS232309">
    <property type="protein sequence ID" value="EDS39562.1"/>
    <property type="molecule type" value="Genomic_DNA"/>
</dbReference>
<dbReference type="Pfam" id="PF00096">
    <property type="entry name" value="zf-C2H2"/>
    <property type="match status" value="2"/>
</dbReference>
<dbReference type="HOGENOM" id="CLU_2592122_0_0_1"/>
<dbReference type="InterPro" id="IPR036236">
    <property type="entry name" value="Znf_C2H2_sf"/>
</dbReference>
<dbReference type="PROSITE" id="PS00028">
    <property type="entry name" value="ZINC_FINGER_C2H2_1"/>
    <property type="match status" value="2"/>
</dbReference>
<dbReference type="OrthoDB" id="10261408at2759"/>
<keyword evidence="1" id="KW-0479">Metal-binding</keyword>
<proteinExistence type="predicted"/>
<feature type="domain" description="C2H2-type" evidence="2">
    <location>
        <begin position="12"/>
        <end position="39"/>
    </location>
</feature>
<evidence type="ECO:0000259" key="2">
    <source>
        <dbReference type="PROSITE" id="PS50157"/>
    </source>
</evidence>
<dbReference type="VEuPathDB" id="VectorBase:CPIJ013652"/>
<sequence>MSKSRRDAELRFRCSICWKGFKHPMSLTLHKDLHSGKTKCPVCLRSFSRSYDMRIHLSKIHKITLKLDAKLNIKNISGLK</sequence>
<reference evidence="4" key="2">
    <citation type="submission" date="2021-02" db="UniProtKB">
        <authorList>
            <consortium name="EnsemblMetazoa"/>
        </authorList>
    </citation>
    <scope>IDENTIFICATION</scope>
    <source>
        <strain evidence="4">JHB</strain>
    </source>
</reference>
<evidence type="ECO:0000313" key="3">
    <source>
        <dbReference type="EMBL" id="EDS39562.1"/>
    </source>
</evidence>
<dbReference type="GO" id="GO:0008270">
    <property type="term" value="F:zinc ion binding"/>
    <property type="evidence" value="ECO:0007669"/>
    <property type="project" value="UniProtKB-KW"/>
</dbReference>
<dbReference type="InterPro" id="IPR013087">
    <property type="entry name" value="Znf_C2H2_type"/>
</dbReference>
<keyword evidence="1" id="KW-0863">Zinc-finger</keyword>
<dbReference type="AlphaFoldDB" id="B0X360"/>
<dbReference type="KEGG" id="cqu:CpipJ_CPIJ013652"/>
<dbReference type="PROSITE" id="PS50157">
    <property type="entry name" value="ZINC_FINGER_C2H2_2"/>
    <property type="match status" value="2"/>
</dbReference>
<dbReference type="SUPFAM" id="SSF57667">
    <property type="entry name" value="beta-beta-alpha zinc fingers"/>
    <property type="match status" value="1"/>
</dbReference>
<dbReference type="InParanoid" id="B0X360"/>
<evidence type="ECO:0000313" key="5">
    <source>
        <dbReference type="Proteomes" id="UP000002320"/>
    </source>
</evidence>
<name>B0X360_CULQU</name>
<dbReference type="VEuPathDB" id="VectorBase:CQUJHB017278"/>
<evidence type="ECO:0000256" key="1">
    <source>
        <dbReference type="PROSITE-ProRule" id="PRU00042"/>
    </source>
</evidence>
<keyword evidence="5" id="KW-1185">Reference proteome</keyword>
<organism>
    <name type="scientific">Culex quinquefasciatus</name>
    <name type="common">Southern house mosquito</name>
    <name type="synonym">Culex pungens</name>
    <dbReference type="NCBI Taxonomy" id="7176"/>
    <lineage>
        <taxon>Eukaryota</taxon>
        <taxon>Metazoa</taxon>
        <taxon>Ecdysozoa</taxon>
        <taxon>Arthropoda</taxon>
        <taxon>Hexapoda</taxon>
        <taxon>Insecta</taxon>
        <taxon>Pterygota</taxon>
        <taxon>Neoptera</taxon>
        <taxon>Endopterygota</taxon>
        <taxon>Diptera</taxon>
        <taxon>Nematocera</taxon>
        <taxon>Culicoidea</taxon>
        <taxon>Culicidae</taxon>
        <taxon>Culicinae</taxon>
        <taxon>Culicini</taxon>
        <taxon>Culex</taxon>
        <taxon>Culex</taxon>
    </lineage>
</organism>
<evidence type="ECO:0000313" key="4">
    <source>
        <dbReference type="EnsemblMetazoa" id="CPIJ013652-PA"/>
    </source>
</evidence>